<reference evidence="2" key="1">
    <citation type="submission" date="2021-02" db="EMBL/GenBank/DDBJ databases">
        <authorList>
            <person name="Nowell W R."/>
        </authorList>
    </citation>
    <scope>NUCLEOTIDE SEQUENCE</scope>
</reference>
<gene>
    <name evidence="2" type="ORF">XAT740_LOCUS59347</name>
</gene>
<keyword evidence="3" id="KW-1185">Reference proteome</keyword>
<evidence type="ECO:0000256" key="1">
    <source>
        <dbReference type="SAM" id="Phobius"/>
    </source>
</evidence>
<comment type="caution">
    <text evidence="2">The sequence shown here is derived from an EMBL/GenBank/DDBJ whole genome shotgun (WGS) entry which is preliminary data.</text>
</comment>
<dbReference type="EMBL" id="CAJNOR010013684">
    <property type="protein sequence ID" value="CAF1674645.1"/>
    <property type="molecule type" value="Genomic_DNA"/>
</dbReference>
<keyword evidence="1" id="KW-0812">Transmembrane</keyword>
<keyword evidence="1" id="KW-1133">Transmembrane helix</keyword>
<feature type="transmembrane region" description="Helical" evidence="1">
    <location>
        <begin position="12"/>
        <end position="32"/>
    </location>
</feature>
<evidence type="ECO:0000313" key="2">
    <source>
        <dbReference type="EMBL" id="CAF1674645.1"/>
    </source>
</evidence>
<name>A0A816GIU9_ADIRI</name>
<evidence type="ECO:0000313" key="3">
    <source>
        <dbReference type="Proteomes" id="UP000663828"/>
    </source>
</evidence>
<organism evidence="2 3">
    <name type="scientific">Adineta ricciae</name>
    <name type="common">Rotifer</name>
    <dbReference type="NCBI Taxonomy" id="249248"/>
    <lineage>
        <taxon>Eukaryota</taxon>
        <taxon>Metazoa</taxon>
        <taxon>Spiralia</taxon>
        <taxon>Gnathifera</taxon>
        <taxon>Rotifera</taxon>
        <taxon>Eurotatoria</taxon>
        <taxon>Bdelloidea</taxon>
        <taxon>Adinetida</taxon>
        <taxon>Adinetidae</taxon>
        <taxon>Adineta</taxon>
    </lineage>
</organism>
<dbReference type="Proteomes" id="UP000663828">
    <property type="component" value="Unassembled WGS sequence"/>
</dbReference>
<protein>
    <submittedName>
        <fullName evidence="2">Uncharacterized protein</fullName>
    </submittedName>
</protein>
<dbReference type="AlphaFoldDB" id="A0A816GIU9"/>
<keyword evidence="1" id="KW-0472">Membrane</keyword>
<proteinExistence type="predicted"/>
<feature type="non-terminal residue" evidence="2">
    <location>
        <position position="60"/>
    </location>
</feature>
<sequence>MTASINDDRKSVLWNLITSKPFYILLPNLFIVRPARFLLNYYIKPAKFLVIVLPRNIWQK</sequence>
<accession>A0A816GIU9</accession>